<accession>A0A1Q9DPF6</accession>
<proteinExistence type="predicted"/>
<comment type="caution">
    <text evidence="1">The sequence shown here is derived from an EMBL/GenBank/DDBJ whole genome shotgun (WGS) entry which is preliminary data.</text>
</comment>
<evidence type="ECO:0000313" key="2">
    <source>
        <dbReference type="Proteomes" id="UP000186817"/>
    </source>
</evidence>
<name>A0A1Q9DPF6_SYMMI</name>
<sequence>MVKNLRVKKKTPAWIVAARNSGSTTLQDAQLLFKIRDATPELGSGKGERDSRGQTAVYFAAARKEALTAPVNWVYHSFVEDLLINDPSAEEICRFLLRHMAPRLSFLENGS</sequence>
<dbReference type="AlphaFoldDB" id="A0A1Q9DPF6"/>
<dbReference type="EMBL" id="LSRX01000447">
    <property type="protein sequence ID" value="OLP97053.1"/>
    <property type="molecule type" value="Genomic_DNA"/>
</dbReference>
<dbReference type="Proteomes" id="UP000186817">
    <property type="component" value="Unassembled WGS sequence"/>
</dbReference>
<gene>
    <name evidence="1" type="ORF">AK812_SmicGene20649</name>
</gene>
<dbReference type="OrthoDB" id="10348773at2759"/>
<protein>
    <submittedName>
        <fullName evidence="1">Uncharacterized protein</fullName>
    </submittedName>
</protein>
<organism evidence="1 2">
    <name type="scientific">Symbiodinium microadriaticum</name>
    <name type="common">Dinoflagellate</name>
    <name type="synonym">Zooxanthella microadriatica</name>
    <dbReference type="NCBI Taxonomy" id="2951"/>
    <lineage>
        <taxon>Eukaryota</taxon>
        <taxon>Sar</taxon>
        <taxon>Alveolata</taxon>
        <taxon>Dinophyceae</taxon>
        <taxon>Suessiales</taxon>
        <taxon>Symbiodiniaceae</taxon>
        <taxon>Symbiodinium</taxon>
    </lineage>
</organism>
<reference evidence="1 2" key="1">
    <citation type="submission" date="2016-02" db="EMBL/GenBank/DDBJ databases">
        <title>Genome analysis of coral dinoflagellate symbionts highlights evolutionary adaptations to a symbiotic lifestyle.</title>
        <authorList>
            <person name="Aranda M."/>
            <person name="Li Y."/>
            <person name="Liew Y.J."/>
            <person name="Baumgarten S."/>
            <person name="Simakov O."/>
            <person name="Wilson M."/>
            <person name="Piel J."/>
            <person name="Ashoor H."/>
            <person name="Bougouffa S."/>
            <person name="Bajic V.B."/>
            <person name="Ryu T."/>
            <person name="Ravasi T."/>
            <person name="Bayer T."/>
            <person name="Micklem G."/>
            <person name="Kim H."/>
            <person name="Bhak J."/>
            <person name="Lajeunesse T.C."/>
            <person name="Voolstra C.R."/>
        </authorList>
    </citation>
    <scope>NUCLEOTIDE SEQUENCE [LARGE SCALE GENOMIC DNA]</scope>
    <source>
        <strain evidence="1 2">CCMP2467</strain>
    </source>
</reference>
<evidence type="ECO:0000313" key="1">
    <source>
        <dbReference type="EMBL" id="OLP97053.1"/>
    </source>
</evidence>
<keyword evidence="2" id="KW-1185">Reference proteome</keyword>